<gene>
    <name evidence="5" type="ORF">EUTSA_v10028254mg</name>
</gene>
<dbReference type="InterPro" id="IPR046349">
    <property type="entry name" value="C1-like_sf"/>
</dbReference>
<dbReference type="KEGG" id="eus:EUTSA_v10028254mg"/>
<dbReference type="PANTHER" id="PTHR32410:SF154">
    <property type="entry name" value="CHP-RICH ZINC FINGER PROTEIN-LIKE-RELATED"/>
    <property type="match status" value="1"/>
</dbReference>
<evidence type="ECO:0000256" key="2">
    <source>
        <dbReference type="ARBA" id="ARBA00022737"/>
    </source>
</evidence>
<dbReference type="STRING" id="72664.V4LX79"/>
<dbReference type="Proteomes" id="UP000030689">
    <property type="component" value="Unassembled WGS sequence"/>
</dbReference>
<reference evidence="5 6" key="1">
    <citation type="journal article" date="2013" name="Front. Plant Sci.">
        <title>The Reference Genome of the Halophytic Plant Eutrema salsugineum.</title>
        <authorList>
            <person name="Yang R."/>
            <person name="Jarvis D.E."/>
            <person name="Chen H."/>
            <person name="Beilstein M.A."/>
            <person name="Grimwood J."/>
            <person name="Jenkins J."/>
            <person name="Shu S."/>
            <person name="Prochnik S."/>
            <person name="Xin M."/>
            <person name="Ma C."/>
            <person name="Schmutz J."/>
            <person name="Wing R.A."/>
            <person name="Mitchell-Olds T."/>
            <person name="Schumaker K.S."/>
            <person name="Wang X."/>
        </authorList>
    </citation>
    <scope>NUCLEOTIDE SEQUENCE [LARGE SCALE GENOMIC DNA]</scope>
</reference>
<evidence type="ECO:0000256" key="1">
    <source>
        <dbReference type="ARBA" id="ARBA00022723"/>
    </source>
</evidence>
<dbReference type="PROSITE" id="PS00479">
    <property type="entry name" value="ZF_DAG_PE_1"/>
    <property type="match status" value="1"/>
</dbReference>
<accession>V4LX79</accession>
<sequence>MDSDEGVLLPIHQHPMVPWHEKRWGDCCGEYESISDDFYCKSCDFFAHKKCSEFSQFLDHPSHHSHTLRICNLPGRYCKLCGKNIDDIFYRCQTCDFNIDLRCAKEYSDGTCRLCEKKIDEKIFYHCSSCNFSLDMCCVSTPPPLSLLNLKAHDHQLFLLPSFVSFTCNACGLKGDRSPYICVQCGFMIHQDCIGLPRVININRHDHRISRTSLLYVEFVARSYVVHSKCATRRDVWNGMELEGVPEETEDTEPYVVIDDNTIQHFSHKEHHLRLNTNGLLSEDNKHCKACAYSIGLQPFYGCIMDCDFFIHQICAGFPTGKWHVLHNERLTLVTSEKAWFYCDACGRMSNGFRYQHGETNLDRQCSSISEPFVHPSHPHHPLYYTSPNEERQCNGCKRWKSQLLMCIEDGCGFPWTSNEASGKYWCDICEKETNSEKWFYTCKDHRASLHTKCVLGDLTILLPRSTINIWCMDKFEVVLKNAITRPICKKCTSLCIYPINLKQLGTSDVYVCSFICYFQYYWKIG</sequence>
<dbReference type="InterPro" id="IPR004146">
    <property type="entry name" value="DC1"/>
</dbReference>
<keyword evidence="2" id="KW-0677">Repeat</keyword>
<dbReference type="OMA" id="MCAKITD"/>
<dbReference type="Pfam" id="PF03107">
    <property type="entry name" value="C1_2"/>
    <property type="match status" value="5"/>
</dbReference>
<name>V4LX79_EUTSA</name>
<evidence type="ECO:0000313" key="6">
    <source>
        <dbReference type="Proteomes" id="UP000030689"/>
    </source>
</evidence>
<feature type="domain" description="Phorbol-ester/DAG-type" evidence="4">
    <location>
        <begin position="65"/>
        <end position="112"/>
    </location>
</feature>
<dbReference type="InterPro" id="IPR054483">
    <property type="entry name" value="DC1-like_CT"/>
</dbReference>
<dbReference type="SUPFAM" id="SSF57889">
    <property type="entry name" value="Cysteine-rich domain"/>
    <property type="match status" value="5"/>
</dbReference>
<evidence type="ECO:0000313" key="5">
    <source>
        <dbReference type="EMBL" id="ESQ47137.1"/>
    </source>
</evidence>
<evidence type="ECO:0000259" key="4">
    <source>
        <dbReference type="PROSITE" id="PS50081"/>
    </source>
</evidence>
<organism evidence="5 6">
    <name type="scientific">Eutrema salsugineum</name>
    <name type="common">Saltwater cress</name>
    <name type="synonym">Sisymbrium salsugineum</name>
    <dbReference type="NCBI Taxonomy" id="72664"/>
    <lineage>
        <taxon>Eukaryota</taxon>
        <taxon>Viridiplantae</taxon>
        <taxon>Streptophyta</taxon>
        <taxon>Embryophyta</taxon>
        <taxon>Tracheophyta</taxon>
        <taxon>Spermatophyta</taxon>
        <taxon>Magnoliopsida</taxon>
        <taxon>eudicotyledons</taxon>
        <taxon>Gunneridae</taxon>
        <taxon>Pentapetalae</taxon>
        <taxon>rosids</taxon>
        <taxon>malvids</taxon>
        <taxon>Brassicales</taxon>
        <taxon>Brassicaceae</taxon>
        <taxon>Eutremeae</taxon>
        <taxon>Eutrema</taxon>
    </lineage>
</organism>
<dbReference type="GO" id="GO:0046872">
    <property type="term" value="F:metal ion binding"/>
    <property type="evidence" value="ECO:0007669"/>
    <property type="project" value="UniProtKB-KW"/>
</dbReference>
<keyword evidence="1" id="KW-0479">Metal-binding</keyword>
<keyword evidence="3" id="KW-0862">Zinc</keyword>
<keyword evidence="6" id="KW-1185">Reference proteome</keyword>
<dbReference type="InterPro" id="IPR002219">
    <property type="entry name" value="PKC_DAG/PE"/>
</dbReference>
<evidence type="ECO:0000256" key="3">
    <source>
        <dbReference type="ARBA" id="ARBA00022833"/>
    </source>
</evidence>
<dbReference type="InterPro" id="IPR053192">
    <property type="entry name" value="Vacuole_Formation_Reg"/>
</dbReference>
<dbReference type="AlphaFoldDB" id="V4LX79"/>
<dbReference type="eggNOG" id="ENOG502RANS">
    <property type="taxonomic scope" value="Eukaryota"/>
</dbReference>
<protein>
    <recommendedName>
        <fullName evidence="4">Phorbol-ester/DAG-type domain-containing protein</fullName>
    </recommendedName>
</protein>
<dbReference type="PROSITE" id="PS50081">
    <property type="entry name" value="ZF_DAG_PE_2"/>
    <property type="match status" value="1"/>
</dbReference>
<dbReference type="Gramene" id="ESQ47137">
    <property type="protein sequence ID" value="ESQ47137"/>
    <property type="gene ID" value="EUTSA_v10028254mg"/>
</dbReference>
<dbReference type="EMBL" id="KI517416">
    <property type="protein sequence ID" value="ESQ47137.1"/>
    <property type="molecule type" value="Genomic_DNA"/>
</dbReference>
<dbReference type="Pfam" id="PF22926">
    <property type="entry name" value="C1-like_CT"/>
    <property type="match status" value="1"/>
</dbReference>
<dbReference type="PANTHER" id="PTHR32410">
    <property type="entry name" value="CYSTEINE/HISTIDINE-RICH C1 DOMAIN FAMILY PROTEIN"/>
    <property type="match status" value="1"/>
</dbReference>
<proteinExistence type="predicted"/>